<protein>
    <submittedName>
        <fullName evidence="1">Uncharacterized protein</fullName>
    </submittedName>
</protein>
<name>A0A2H4JA81_9CAUD</name>
<accession>A0A2H4JA81</accession>
<evidence type="ECO:0000313" key="1">
    <source>
        <dbReference type="EMBL" id="ASN70227.1"/>
    </source>
</evidence>
<organism evidence="1">
    <name type="scientific">uncultured Caudovirales phage</name>
    <dbReference type="NCBI Taxonomy" id="2100421"/>
    <lineage>
        <taxon>Viruses</taxon>
        <taxon>Duplodnaviria</taxon>
        <taxon>Heunggongvirae</taxon>
        <taxon>Uroviricota</taxon>
        <taxon>Caudoviricetes</taxon>
        <taxon>Peduoviridae</taxon>
        <taxon>Maltschvirus</taxon>
        <taxon>Maltschvirus maltsch</taxon>
    </lineage>
</organism>
<gene>
    <name evidence="1" type="ORF">10F3_42</name>
</gene>
<dbReference type="EMBL" id="MF417903">
    <property type="protein sequence ID" value="ASN70227.1"/>
    <property type="molecule type" value="Genomic_DNA"/>
</dbReference>
<sequence>MKIKKGKHSLDITERAFEVIYKDLGYKVDKKGEKQEQDEVEEVPEELEG</sequence>
<proteinExistence type="predicted"/>
<reference evidence="1" key="1">
    <citation type="submission" date="2017-06" db="EMBL/GenBank/DDBJ databases">
        <title>Novel phages from South African skin metaviromes.</title>
        <authorList>
            <person name="van Zyl L.J."/>
            <person name="Abrahams Y."/>
            <person name="Stander E.A."/>
            <person name="Kirby B.M."/>
            <person name="Clavaud C."/>
            <person name="Farcet C."/>
            <person name="Breton L."/>
            <person name="Trindade M.I."/>
        </authorList>
    </citation>
    <scope>NUCLEOTIDE SEQUENCE</scope>
</reference>